<dbReference type="EMBL" id="GBXI01007885">
    <property type="protein sequence ID" value="JAD06407.1"/>
    <property type="molecule type" value="Transcribed_RNA"/>
</dbReference>
<dbReference type="AlphaFoldDB" id="A0A0A1X5M8"/>
<proteinExistence type="predicted"/>
<feature type="compositionally biased region" description="Polar residues" evidence="1">
    <location>
        <begin position="380"/>
        <end position="400"/>
    </location>
</feature>
<evidence type="ECO:0000313" key="2">
    <source>
        <dbReference type="EMBL" id="JAD06407.1"/>
    </source>
</evidence>
<sequence>MKVPKDVICGVCKKVFCCAECRYKHEIKTHAIVVQKPIITNQTNEDLKPTDLGDQLKKNETSHIYLFCPLCERKPMPLQREMYAEMLAHVEQNHLPLRCRKCTKVYTRLDDLQNFTKCTQTATAPTCYCPDKGCCNQLDHTCDTVTLQKDFARVTISTQTSPQRRQCDEFHETPMSLINMRWKAKSKLTHEEFVCDSVSSLRNISSISNSSLRRSLDVMVKPKGQLVRTTSTPVHAELLCTKHTERTFNASGAQVSSIYHSGGETDNHSPAIAAGAIATSNPATLSPSKQQLENLNRYLKVGGPRGKMSAVTPLRQVMSKSIQKAFAEHGGLPSARLSGVDLPPMRKKMFDSHTADSSGSSTGSPLDLRLSPVVRRTHSEIQTSQLHASSASTERNSSVSQNMCHEVFRSSQKLTTTESIVITRTKHLAGVESAASSMSSASGSVAFKTADKLTTSASSTRDNCSGVSSASGSSVYKSCESIEIITATTAMSEIQQGYYAVTDKSDNAREKIIPAMESVAQVVSYNLPPITPITRIPGSLINKKIIRFDSPCEEEDELEELEEIKNHKGIANSTTTTKTNTPSKMINIYASPKHDNSNTANAGSKALMKVTETPRSTDSSISEAFFTPSATPVRRNKKPPTQENADGSKDFSKPTARRIPSLSKQGRGTAFDRSESITDNENENDAEEHSINTKHQSNQNNMSVLGRSWSFGALLGSVMRLNSTGKVATPEKKRTSPHTDVNSNSIIKRCASMAGSLMRTQSLIEEDEQTRNQKRKRSYTTDMKSVSGIHYPRHYSDPVSPSPEKSLRTKRFRIHGRKPIERMRREL</sequence>
<feature type="compositionally biased region" description="Polar residues" evidence="1">
    <location>
        <begin position="355"/>
        <end position="364"/>
    </location>
</feature>
<feature type="region of interest" description="Disordered" evidence="1">
    <location>
        <begin position="765"/>
        <end position="807"/>
    </location>
</feature>
<reference evidence="2" key="2">
    <citation type="journal article" date="2015" name="Gigascience">
        <title>Reconstructing a comprehensive transcriptome assembly of a white-pupal translocated strain of the pest fruit fly Bactrocera cucurbitae.</title>
        <authorList>
            <person name="Sim S.B."/>
            <person name="Calla B."/>
            <person name="Hall B."/>
            <person name="DeRego T."/>
            <person name="Geib S.M."/>
        </authorList>
    </citation>
    <scope>NUCLEOTIDE SEQUENCE</scope>
</reference>
<feature type="compositionally biased region" description="Polar residues" evidence="1">
    <location>
        <begin position="613"/>
        <end position="622"/>
    </location>
</feature>
<dbReference type="OrthoDB" id="8122210at2759"/>
<feature type="region of interest" description="Disordered" evidence="1">
    <location>
        <begin position="610"/>
        <end position="701"/>
    </location>
</feature>
<protein>
    <submittedName>
        <fullName evidence="2">Mitosis initiation protein fs(1)Ya</fullName>
    </submittedName>
</protein>
<evidence type="ECO:0000256" key="1">
    <source>
        <dbReference type="SAM" id="MobiDB-lite"/>
    </source>
</evidence>
<feature type="region of interest" description="Disordered" evidence="1">
    <location>
        <begin position="346"/>
        <end position="400"/>
    </location>
</feature>
<organism evidence="2">
    <name type="scientific">Zeugodacus cucurbitae</name>
    <name type="common">Melon fruit fly</name>
    <name type="synonym">Bactrocera cucurbitae</name>
    <dbReference type="NCBI Taxonomy" id="28588"/>
    <lineage>
        <taxon>Eukaryota</taxon>
        <taxon>Metazoa</taxon>
        <taxon>Ecdysozoa</taxon>
        <taxon>Arthropoda</taxon>
        <taxon>Hexapoda</taxon>
        <taxon>Insecta</taxon>
        <taxon>Pterygota</taxon>
        <taxon>Neoptera</taxon>
        <taxon>Endopterygota</taxon>
        <taxon>Diptera</taxon>
        <taxon>Brachycera</taxon>
        <taxon>Muscomorpha</taxon>
        <taxon>Tephritoidea</taxon>
        <taxon>Tephritidae</taxon>
        <taxon>Zeugodacus</taxon>
        <taxon>Zeugodacus</taxon>
    </lineage>
</organism>
<accession>A0A0A1X5M8</accession>
<name>A0A0A1X5M8_ZEUCU</name>
<gene>
    <name evidence="2" type="primary">fs(1)Ya</name>
    <name evidence="2" type="ORF">g.21219</name>
</gene>
<reference evidence="2" key="1">
    <citation type="submission" date="2014-11" db="EMBL/GenBank/DDBJ databases">
        <authorList>
            <person name="Geib S."/>
        </authorList>
    </citation>
    <scope>NUCLEOTIDE SEQUENCE</scope>
</reference>